<dbReference type="InterPro" id="IPR010998">
    <property type="entry name" value="Integrase_recombinase_N"/>
</dbReference>
<evidence type="ECO:0000256" key="2">
    <source>
        <dbReference type="ARBA" id="ARBA00023125"/>
    </source>
</evidence>
<name>A0A8S5P5I6_9CAUD</name>
<proteinExistence type="inferred from homology"/>
<evidence type="ECO:0000256" key="1">
    <source>
        <dbReference type="ARBA" id="ARBA00008857"/>
    </source>
</evidence>
<keyword evidence="2" id="KW-0238">DNA-binding</keyword>
<dbReference type="GO" id="GO:0003677">
    <property type="term" value="F:DNA binding"/>
    <property type="evidence" value="ECO:0007669"/>
    <property type="project" value="UniProtKB-KW"/>
</dbReference>
<dbReference type="Gene3D" id="1.10.150.130">
    <property type="match status" value="1"/>
</dbReference>
<evidence type="ECO:0000259" key="4">
    <source>
        <dbReference type="Pfam" id="PF13102"/>
    </source>
</evidence>
<organism evidence="5">
    <name type="scientific">Herelleviridae sp. cttEB8</name>
    <dbReference type="NCBI Taxonomy" id="2825832"/>
    <lineage>
        <taxon>Viruses</taxon>
        <taxon>Duplodnaviria</taxon>
        <taxon>Heunggongvirae</taxon>
        <taxon>Uroviricota</taxon>
        <taxon>Caudoviricetes</taxon>
        <taxon>Herelleviridae</taxon>
    </lineage>
</organism>
<dbReference type="EMBL" id="BK015344">
    <property type="protein sequence ID" value="DAE02250.1"/>
    <property type="molecule type" value="Genomic_DNA"/>
</dbReference>
<sequence>MEIHGSKSRKTSVRLKFVQSANNLGKGRIYFQIIRNRWVRQFNPEIKIPNSLWLGNEENPYTSDEDVNKEIDWFFSQIEKRINILEYTKPEYTADDVVKCISDISQSLVDYIMKISDRLSLSGRETSSKHYSSLCKRITEFIGNSRVSLQDIDCDFVESFESFLLSRKMKRNSSSFYLRMLRSVWHKAMDSGLVTPTLINPFKHVYTGVDVTEKRAISIDDINKINRLNLKAHPNLDFARDMFMFSLYTRGMNFADMYSLKKDNIQNDVITYKRRKTGKILHIKMEKKIKKIIDKYLRPDSDYVFYISTSRNIEYKTLPINFQM</sequence>
<feature type="domain" description="Phage integrase SAM-like" evidence="4">
    <location>
        <begin position="107"/>
        <end position="195"/>
    </location>
</feature>
<dbReference type="SUPFAM" id="SSF56349">
    <property type="entry name" value="DNA breaking-rejoining enzymes"/>
    <property type="match status" value="1"/>
</dbReference>
<dbReference type="Pfam" id="PF13102">
    <property type="entry name" value="Phage_int_SAM_5"/>
    <property type="match status" value="1"/>
</dbReference>
<keyword evidence="3" id="KW-0233">DNA recombination</keyword>
<accession>A0A8S5P5I6</accession>
<evidence type="ECO:0000313" key="5">
    <source>
        <dbReference type="EMBL" id="DAE02250.1"/>
    </source>
</evidence>
<dbReference type="InterPro" id="IPR011010">
    <property type="entry name" value="DNA_brk_join_enz"/>
</dbReference>
<reference evidence="5" key="1">
    <citation type="journal article" date="2021" name="Proc. Natl. Acad. Sci. U.S.A.">
        <title>A Catalog of Tens of Thousands of Viruses from Human Metagenomes Reveals Hidden Associations with Chronic Diseases.</title>
        <authorList>
            <person name="Tisza M.J."/>
            <person name="Buck C.B."/>
        </authorList>
    </citation>
    <scope>NUCLEOTIDE SEQUENCE</scope>
    <source>
        <strain evidence="5">CttEB8</strain>
    </source>
</reference>
<dbReference type="InterPro" id="IPR013762">
    <property type="entry name" value="Integrase-like_cat_sf"/>
</dbReference>
<dbReference type="InterPro" id="IPR025269">
    <property type="entry name" value="SAM-like_dom"/>
</dbReference>
<evidence type="ECO:0000256" key="3">
    <source>
        <dbReference type="ARBA" id="ARBA00023172"/>
    </source>
</evidence>
<dbReference type="GO" id="GO:0006310">
    <property type="term" value="P:DNA recombination"/>
    <property type="evidence" value="ECO:0007669"/>
    <property type="project" value="UniProtKB-KW"/>
</dbReference>
<dbReference type="GO" id="GO:0015074">
    <property type="term" value="P:DNA integration"/>
    <property type="evidence" value="ECO:0007669"/>
    <property type="project" value="InterPro"/>
</dbReference>
<comment type="similarity">
    <text evidence="1">Belongs to the 'phage' integrase family.</text>
</comment>
<protein>
    <submittedName>
        <fullName evidence="5">Integrase</fullName>
    </submittedName>
</protein>
<dbReference type="Gene3D" id="1.10.443.10">
    <property type="entry name" value="Intergrase catalytic core"/>
    <property type="match status" value="1"/>
</dbReference>